<reference evidence="6" key="1">
    <citation type="submission" date="2025-08" db="UniProtKB">
        <authorList>
            <consortium name="Ensembl"/>
        </authorList>
    </citation>
    <scope>IDENTIFICATION</scope>
</reference>
<dbReference type="InterPro" id="IPR005455">
    <property type="entry name" value="PFN_euk"/>
</dbReference>
<protein>
    <recommendedName>
        <fullName evidence="5">Profilin</fullName>
    </recommendedName>
</protein>
<dbReference type="GeneTree" id="ENSGT00940000153664"/>
<evidence type="ECO:0000256" key="4">
    <source>
        <dbReference type="ARBA" id="ARBA00023212"/>
    </source>
</evidence>
<comment type="similarity">
    <text evidence="2 5">Belongs to the profilin family.</text>
</comment>
<dbReference type="InterPro" id="IPR048278">
    <property type="entry name" value="PFN"/>
</dbReference>
<comment type="subcellular location">
    <subcellularLocation>
        <location evidence="1">Cytoplasm</location>
        <location evidence="1">Cytoskeleton</location>
    </subcellularLocation>
</comment>
<dbReference type="GO" id="GO:0005737">
    <property type="term" value="C:cytoplasm"/>
    <property type="evidence" value="ECO:0007669"/>
    <property type="project" value="TreeGrafter"/>
</dbReference>
<dbReference type="Proteomes" id="UP000694406">
    <property type="component" value="Unplaced"/>
</dbReference>
<dbReference type="PANTHER" id="PTHR13936">
    <property type="entry name" value="PROFILIN"/>
    <property type="match status" value="1"/>
</dbReference>
<dbReference type="GO" id="GO:0030036">
    <property type="term" value="P:actin cytoskeleton organization"/>
    <property type="evidence" value="ECO:0007669"/>
    <property type="project" value="InterPro"/>
</dbReference>
<evidence type="ECO:0000256" key="3">
    <source>
        <dbReference type="ARBA" id="ARBA00022490"/>
    </source>
</evidence>
<dbReference type="Pfam" id="PF00235">
    <property type="entry name" value="Profilin"/>
    <property type="match status" value="1"/>
</dbReference>
<organism evidence="6 7">
    <name type="scientific">Laticauda laticaudata</name>
    <name type="common">Blue-ringed sea krait</name>
    <name type="synonym">Blue-lipped sea krait</name>
    <dbReference type="NCBI Taxonomy" id="8630"/>
    <lineage>
        <taxon>Eukaryota</taxon>
        <taxon>Metazoa</taxon>
        <taxon>Chordata</taxon>
        <taxon>Craniata</taxon>
        <taxon>Vertebrata</taxon>
        <taxon>Euteleostomi</taxon>
        <taxon>Lepidosauria</taxon>
        <taxon>Squamata</taxon>
        <taxon>Bifurcata</taxon>
        <taxon>Unidentata</taxon>
        <taxon>Episquamata</taxon>
        <taxon>Toxicofera</taxon>
        <taxon>Serpentes</taxon>
        <taxon>Colubroidea</taxon>
        <taxon>Elapidae</taxon>
        <taxon>Laticaudinae</taxon>
        <taxon>Laticauda</taxon>
    </lineage>
</organism>
<dbReference type="InterPro" id="IPR036140">
    <property type="entry name" value="PFN_sf"/>
</dbReference>
<proteinExistence type="inferred from homology"/>
<dbReference type="GO" id="GO:0030833">
    <property type="term" value="P:regulation of actin filament polymerization"/>
    <property type="evidence" value="ECO:0007669"/>
    <property type="project" value="TreeGrafter"/>
</dbReference>
<evidence type="ECO:0000256" key="5">
    <source>
        <dbReference type="RuleBase" id="RU003909"/>
    </source>
</evidence>
<reference evidence="6" key="2">
    <citation type="submission" date="2025-09" db="UniProtKB">
        <authorList>
            <consortium name="Ensembl"/>
        </authorList>
    </citation>
    <scope>IDENTIFICATION</scope>
</reference>
<dbReference type="Ensembl" id="ENSLLTT00000000942.1">
    <property type="protein sequence ID" value="ENSLLTP00000000910.1"/>
    <property type="gene ID" value="ENSLLTG00000000708.1"/>
</dbReference>
<dbReference type="GO" id="GO:0003779">
    <property type="term" value="F:actin binding"/>
    <property type="evidence" value="ECO:0007669"/>
    <property type="project" value="UniProtKB-KW"/>
</dbReference>
<evidence type="ECO:0000256" key="2">
    <source>
        <dbReference type="ARBA" id="ARBA00010058"/>
    </source>
</evidence>
<dbReference type="AlphaFoldDB" id="A0A8C5WN96"/>
<dbReference type="PRINTS" id="PR01639">
    <property type="entry name" value="PROFILINMAML"/>
</dbReference>
<keyword evidence="3" id="KW-0963">Cytoplasm</keyword>
<dbReference type="SUPFAM" id="SSF55770">
    <property type="entry name" value="Profilin (actin-binding protein)"/>
    <property type="match status" value="1"/>
</dbReference>
<keyword evidence="4" id="KW-0206">Cytoskeleton</keyword>
<keyword evidence="5" id="KW-0009">Actin-binding</keyword>
<accession>A0A8C5WN96</accession>
<dbReference type="SMART" id="SM00392">
    <property type="entry name" value="PROF"/>
    <property type="match status" value="1"/>
</dbReference>
<dbReference type="InterPro" id="IPR005454">
    <property type="entry name" value="Profilin1/2/3_vertebrate"/>
</dbReference>
<evidence type="ECO:0000313" key="7">
    <source>
        <dbReference type="Proteomes" id="UP000694406"/>
    </source>
</evidence>
<dbReference type="GO" id="GO:0005856">
    <property type="term" value="C:cytoskeleton"/>
    <property type="evidence" value="ECO:0007669"/>
    <property type="project" value="UniProtKB-SubCell"/>
</dbReference>
<name>A0A8C5WN96_LATLA</name>
<sequence length="145" mass="16149">MPSWQGCLNNFMRDGLCCDAAVISITQQQVLRAHQGGILSRMTKPEIQALLGRNRNILLTQGLTLGGHKCLVIRDNLYTDAQQHTMDLRTKVYHGDKKDNCTHAITVVLVHPVCLILIGMQGIQGGTLNLKAFQIAKYIEEHLCQ</sequence>
<dbReference type="GO" id="GO:0032233">
    <property type="term" value="P:positive regulation of actin filament bundle assembly"/>
    <property type="evidence" value="ECO:0007669"/>
    <property type="project" value="TreeGrafter"/>
</dbReference>
<dbReference type="PANTHER" id="PTHR13936:SF5">
    <property type="entry name" value="PROFILIN"/>
    <property type="match status" value="1"/>
</dbReference>
<dbReference type="Gene3D" id="3.30.450.30">
    <property type="entry name" value="Dynein light chain 2a, cytoplasmic"/>
    <property type="match status" value="1"/>
</dbReference>
<evidence type="ECO:0000256" key="1">
    <source>
        <dbReference type="ARBA" id="ARBA00004245"/>
    </source>
</evidence>
<keyword evidence="7" id="KW-1185">Reference proteome</keyword>
<evidence type="ECO:0000313" key="6">
    <source>
        <dbReference type="Ensembl" id="ENSLLTP00000000910.1"/>
    </source>
</evidence>